<protein>
    <submittedName>
        <fullName evidence="1">NAD(P)-binding protein</fullName>
    </submittedName>
</protein>
<comment type="caution">
    <text evidence="1">The sequence shown here is derived from an EMBL/GenBank/DDBJ whole genome shotgun (WGS) entry which is preliminary data.</text>
</comment>
<evidence type="ECO:0000313" key="1">
    <source>
        <dbReference type="EMBL" id="KAI6083431.1"/>
    </source>
</evidence>
<dbReference type="Proteomes" id="UP001497680">
    <property type="component" value="Unassembled WGS sequence"/>
</dbReference>
<accession>A0ACC0CSG2</accession>
<reference evidence="1 2" key="1">
    <citation type="journal article" date="2022" name="New Phytol.">
        <title>Ecological generalism drives hyperdiversity of secondary metabolite gene clusters in xylarialean endophytes.</title>
        <authorList>
            <person name="Franco M.E.E."/>
            <person name="Wisecaver J.H."/>
            <person name="Arnold A.E."/>
            <person name="Ju Y.M."/>
            <person name="Slot J.C."/>
            <person name="Ahrendt S."/>
            <person name="Moore L.P."/>
            <person name="Eastman K.E."/>
            <person name="Scott K."/>
            <person name="Konkel Z."/>
            <person name="Mondo S.J."/>
            <person name="Kuo A."/>
            <person name="Hayes R.D."/>
            <person name="Haridas S."/>
            <person name="Andreopoulos B."/>
            <person name="Riley R."/>
            <person name="LaButti K."/>
            <person name="Pangilinan J."/>
            <person name="Lipzen A."/>
            <person name="Amirebrahimi M."/>
            <person name="Yan J."/>
            <person name="Adam C."/>
            <person name="Keymanesh K."/>
            <person name="Ng V."/>
            <person name="Louie K."/>
            <person name="Northen T."/>
            <person name="Drula E."/>
            <person name="Henrissat B."/>
            <person name="Hsieh H.M."/>
            <person name="Youens-Clark K."/>
            <person name="Lutzoni F."/>
            <person name="Miadlikowska J."/>
            <person name="Eastwood D.C."/>
            <person name="Hamelin R.C."/>
            <person name="Grigoriev I.V."/>
            <person name="U'Ren J.M."/>
        </authorList>
    </citation>
    <scope>NUCLEOTIDE SEQUENCE [LARGE SCALE GENOMIC DNA]</scope>
    <source>
        <strain evidence="1 2">ER1909</strain>
    </source>
</reference>
<proteinExistence type="predicted"/>
<gene>
    <name evidence="1" type="ORF">F4821DRAFT_244878</name>
</gene>
<keyword evidence="2" id="KW-1185">Reference proteome</keyword>
<sequence>MMDGNDQSEDILQSSYQYGTSAVDHSSRSQQLRTFLFGFPLHNSLAPLLHAKLFEGLSIPWTYSPMETQDASKFIPSLKVADVIGCAVTMPYKVSMMSAVDDVTDEAKVIGAINTVFIRKGADRSLRYIGTNTDCIGVREAFLQNFPDVLKISTGKPGLVLGGGGACRSSIYALWKWLGASKIYLVNRLESEVTDVIQSLKSAGFRGELIHVSSVEMAEILESPALVVGTIPDFPPKEEGEITARNIVEEFLSRKEKGYVLEMCYHPKPRTEFFEIAVAAGWKVLYGTEAMIYQGVAQQVLWTELPLEKFNLEDVKQVIADIVDKP</sequence>
<organism evidence="1 2">
    <name type="scientific">Hypoxylon rubiginosum</name>
    <dbReference type="NCBI Taxonomy" id="110542"/>
    <lineage>
        <taxon>Eukaryota</taxon>
        <taxon>Fungi</taxon>
        <taxon>Dikarya</taxon>
        <taxon>Ascomycota</taxon>
        <taxon>Pezizomycotina</taxon>
        <taxon>Sordariomycetes</taxon>
        <taxon>Xylariomycetidae</taxon>
        <taxon>Xylariales</taxon>
        <taxon>Hypoxylaceae</taxon>
        <taxon>Hypoxylon</taxon>
    </lineage>
</organism>
<dbReference type="EMBL" id="MU394352">
    <property type="protein sequence ID" value="KAI6083431.1"/>
    <property type="molecule type" value="Genomic_DNA"/>
</dbReference>
<evidence type="ECO:0000313" key="2">
    <source>
        <dbReference type="Proteomes" id="UP001497680"/>
    </source>
</evidence>
<name>A0ACC0CSG2_9PEZI</name>